<dbReference type="EMBL" id="UINC01141047">
    <property type="protein sequence ID" value="SVD28555.1"/>
    <property type="molecule type" value="Genomic_DNA"/>
</dbReference>
<name>A0A382U3R3_9ZZZZ</name>
<feature type="non-terminal residue" evidence="1">
    <location>
        <position position="77"/>
    </location>
</feature>
<sequence>MVMIGEVSRRWSALGVVAVSLLCVMPASGQTLTKSERSSVLGGVRLSEGLVLQQVEDEQMGNQAVLRLSLDEAVEMA</sequence>
<evidence type="ECO:0000313" key="1">
    <source>
        <dbReference type="EMBL" id="SVD28555.1"/>
    </source>
</evidence>
<gene>
    <name evidence="1" type="ORF">METZ01_LOCUS381409</name>
</gene>
<accession>A0A382U3R3</accession>
<reference evidence="1" key="1">
    <citation type="submission" date="2018-05" db="EMBL/GenBank/DDBJ databases">
        <authorList>
            <person name="Lanie J.A."/>
            <person name="Ng W.-L."/>
            <person name="Kazmierczak K.M."/>
            <person name="Andrzejewski T.M."/>
            <person name="Davidsen T.M."/>
            <person name="Wayne K.J."/>
            <person name="Tettelin H."/>
            <person name="Glass J.I."/>
            <person name="Rusch D."/>
            <person name="Podicherti R."/>
            <person name="Tsui H.-C.T."/>
            <person name="Winkler M.E."/>
        </authorList>
    </citation>
    <scope>NUCLEOTIDE SEQUENCE</scope>
</reference>
<protein>
    <submittedName>
        <fullName evidence="1">Uncharacterized protein</fullName>
    </submittedName>
</protein>
<proteinExistence type="predicted"/>
<organism evidence="1">
    <name type="scientific">marine metagenome</name>
    <dbReference type="NCBI Taxonomy" id="408172"/>
    <lineage>
        <taxon>unclassified sequences</taxon>
        <taxon>metagenomes</taxon>
        <taxon>ecological metagenomes</taxon>
    </lineage>
</organism>
<dbReference type="AlphaFoldDB" id="A0A382U3R3"/>